<gene>
    <name evidence="1" type="ORF">V6M85_09905</name>
</gene>
<dbReference type="AlphaFoldDB" id="A0AAX4L0Q6"/>
<protein>
    <submittedName>
        <fullName evidence="1">Uncharacterized protein</fullName>
    </submittedName>
</protein>
<accession>A0AAX4L0Q6</accession>
<dbReference type="Proteomes" id="UP001432202">
    <property type="component" value="Chromosome"/>
</dbReference>
<organism evidence="1 2">
    <name type="scientific">Sulfolobus tengchongensis</name>
    <dbReference type="NCBI Taxonomy" id="207809"/>
    <lineage>
        <taxon>Archaea</taxon>
        <taxon>Thermoproteota</taxon>
        <taxon>Thermoprotei</taxon>
        <taxon>Sulfolobales</taxon>
        <taxon>Sulfolobaceae</taxon>
        <taxon>Sulfolobus</taxon>
    </lineage>
</organism>
<sequence>MVEVLSSKKDVEVFLSKNKDKCKIGDIIDIVISESVLEDIPTIVSKYGFSMIDGENIGEDVIKVRLEFRQIFR</sequence>
<evidence type="ECO:0000313" key="1">
    <source>
        <dbReference type="EMBL" id="WWQ59786.1"/>
    </source>
</evidence>
<dbReference type="RefSeq" id="WP_338599423.1">
    <property type="nucleotide sequence ID" value="NZ_CP146016.1"/>
</dbReference>
<name>A0AAX4L0Q6_9CREN</name>
<proteinExistence type="predicted"/>
<reference evidence="1 2" key="1">
    <citation type="submission" date="2024-02" db="EMBL/GenBank/DDBJ databases">
        <title>STSV induces naive adaptation in Sulfolobus.</title>
        <authorList>
            <person name="Xiang X."/>
            <person name="Song M."/>
        </authorList>
    </citation>
    <scope>NUCLEOTIDE SEQUENCE [LARGE SCALE GENOMIC DNA]</scope>
    <source>
        <strain evidence="1 2">RT2</strain>
    </source>
</reference>
<evidence type="ECO:0000313" key="2">
    <source>
        <dbReference type="Proteomes" id="UP001432202"/>
    </source>
</evidence>
<dbReference type="GeneID" id="89337084"/>
<keyword evidence="2" id="KW-1185">Reference proteome</keyword>
<dbReference type="EMBL" id="CP146016">
    <property type="protein sequence ID" value="WWQ59786.1"/>
    <property type="molecule type" value="Genomic_DNA"/>
</dbReference>